<protein>
    <recommendedName>
        <fullName evidence="2">P2X purinoreceptor 7 intracellular domain-containing protein</fullName>
    </recommendedName>
</protein>
<evidence type="ECO:0000256" key="1">
    <source>
        <dbReference type="SAM" id="MobiDB-lite"/>
    </source>
</evidence>
<proteinExistence type="predicted"/>
<dbReference type="PANTHER" id="PTHR36981">
    <property type="entry name" value="ZGC:195170"/>
    <property type="match status" value="1"/>
</dbReference>
<dbReference type="InterPro" id="IPR046815">
    <property type="entry name" value="P2RX7_C"/>
</dbReference>
<evidence type="ECO:0000313" key="4">
    <source>
        <dbReference type="Proteomes" id="UP000596742"/>
    </source>
</evidence>
<dbReference type="Pfam" id="PF20478">
    <property type="entry name" value="P2RX7_C"/>
    <property type="match status" value="1"/>
</dbReference>
<accession>A0A8B6FPG4</accession>
<gene>
    <name evidence="3" type="ORF">MGAL_10B055864</name>
</gene>
<sequence>MDYRFTDDEREQEAIPEVNLALSVQPYMFEPVIQRITGTESHELDVTDDEESDSSTSDVEDGSKKIDMSTARRLQNISWCKCQNCSLMPTVQESKCCQETNIVDGKIEEAAITCITHHEGFVANCLNIYVLETSYYEYLQENGPFDPNQMIHE</sequence>
<dbReference type="Proteomes" id="UP000596742">
    <property type="component" value="Unassembled WGS sequence"/>
</dbReference>
<reference evidence="3" key="1">
    <citation type="submission" date="2018-11" db="EMBL/GenBank/DDBJ databases">
        <authorList>
            <person name="Alioto T."/>
            <person name="Alioto T."/>
        </authorList>
    </citation>
    <scope>NUCLEOTIDE SEQUENCE</scope>
</reference>
<evidence type="ECO:0000259" key="2">
    <source>
        <dbReference type="Pfam" id="PF20478"/>
    </source>
</evidence>
<name>A0A8B6FPG4_MYTGA</name>
<dbReference type="PANTHER" id="PTHR36981:SF1">
    <property type="entry name" value="P2X PURINORECEPTOR 7 INTRACELLULAR DOMAIN-CONTAINING PROTEIN"/>
    <property type="match status" value="1"/>
</dbReference>
<keyword evidence="4" id="KW-1185">Reference proteome</keyword>
<feature type="region of interest" description="Disordered" evidence="1">
    <location>
        <begin position="39"/>
        <end position="67"/>
    </location>
</feature>
<feature type="domain" description="P2X purinoreceptor 7 intracellular" evidence="2">
    <location>
        <begin position="32"/>
        <end position="101"/>
    </location>
</feature>
<dbReference type="EMBL" id="UYJE01007208">
    <property type="protein sequence ID" value="VDI52699.1"/>
    <property type="molecule type" value="Genomic_DNA"/>
</dbReference>
<evidence type="ECO:0000313" key="3">
    <source>
        <dbReference type="EMBL" id="VDI52699.1"/>
    </source>
</evidence>
<organism evidence="3 4">
    <name type="scientific">Mytilus galloprovincialis</name>
    <name type="common">Mediterranean mussel</name>
    <dbReference type="NCBI Taxonomy" id="29158"/>
    <lineage>
        <taxon>Eukaryota</taxon>
        <taxon>Metazoa</taxon>
        <taxon>Spiralia</taxon>
        <taxon>Lophotrochozoa</taxon>
        <taxon>Mollusca</taxon>
        <taxon>Bivalvia</taxon>
        <taxon>Autobranchia</taxon>
        <taxon>Pteriomorphia</taxon>
        <taxon>Mytilida</taxon>
        <taxon>Mytiloidea</taxon>
        <taxon>Mytilidae</taxon>
        <taxon>Mytilinae</taxon>
        <taxon>Mytilus</taxon>
    </lineage>
</organism>
<dbReference type="AlphaFoldDB" id="A0A8B6FPG4"/>
<comment type="caution">
    <text evidence="3">The sequence shown here is derived from an EMBL/GenBank/DDBJ whole genome shotgun (WGS) entry which is preliminary data.</text>
</comment>
<dbReference type="OrthoDB" id="6155087at2759"/>